<keyword evidence="5" id="KW-1185">Reference proteome</keyword>
<dbReference type="GO" id="GO:0033389">
    <property type="term" value="P:putrescine biosynthetic process from arginine, via agmatine"/>
    <property type="evidence" value="ECO:0007669"/>
    <property type="project" value="TreeGrafter"/>
</dbReference>
<dbReference type="GO" id="GO:0008783">
    <property type="term" value="F:agmatinase activity"/>
    <property type="evidence" value="ECO:0007669"/>
    <property type="project" value="TreeGrafter"/>
</dbReference>
<dbReference type="EMBL" id="AP017424">
    <property type="protein sequence ID" value="BAU88239.1"/>
    <property type="molecule type" value="Genomic_DNA"/>
</dbReference>
<dbReference type="GO" id="GO:0046872">
    <property type="term" value="F:metal ion binding"/>
    <property type="evidence" value="ECO:0007669"/>
    <property type="project" value="UniProtKB-KW"/>
</dbReference>
<dbReference type="PANTHER" id="PTHR11358">
    <property type="entry name" value="ARGINASE/AGMATINASE"/>
    <property type="match status" value="1"/>
</dbReference>
<dbReference type="Gene3D" id="3.40.800.10">
    <property type="entry name" value="Ureohydrolase domain"/>
    <property type="match status" value="1"/>
</dbReference>
<dbReference type="AlphaFoldDB" id="A0A169PNR5"/>
<gene>
    <name evidence="4" type="ORF">SLA_7373</name>
</gene>
<organism evidence="4 5">
    <name type="scientific">Streptomyces laurentii</name>
    <dbReference type="NCBI Taxonomy" id="39478"/>
    <lineage>
        <taxon>Bacteria</taxon>
        <taxon>Bacillati</taxon>
        <taxon>Actinomycetota</taxon>
        <taxon>Actinomycetes</taxon>
        <taxon>Kitasatosporales</taxon>
        <taxon>Streptomycetaceae</taxon>
        <taxon>Streptomyces</taxon>
    </lineage>
</organism>
<keyword evidence="1" id="KW-0479">Metal-binding</keyword>
<dbReference type="Proteomes" id="UP000217676">
    <property type="component" value="Chromosome"/>
</dbReference>
<dbReference type="Pfam" id="PF00491">
    <property type="entry name" value="Arginase"/>
    <property type="match status" value="1"/>
</dbReference>
<proteinExistence type="inferred from homology"/>
<protein>
    <submittedName>
        <fullName evidence="4">Agmatinase</fullName>
    </submittedName>
</protein>
<reference evidence="4 5" key="1">
    <citation type="journal article" date="2016" name="Genome Announc.">
        <title>Complete Genome Sequence of Thiostrepton-Producing Streptomyces laurentii ATCC 31255.</title>
        <authorList>
            <person name="Doi K."/>
            <person name="Fujino Y."/>
            <person name="Nagayoshi Y."/>
            <person name="Ohshima T."/>
            <person name="Ogata S."/>
        </authorList>
    </citation>
    <scope>NUCLEOTIDE SEQUENCE [LARGE SCALE GENOMIC DNA]</scope>
    <source>
        <strain evidence="4 5">ATCC 31255</strain>
    </source>
</reference>
<dbReference type="SUPFAM" id="SSF52768">
    <property type="entry name" value="Arginase/deacetylase"/>
    <property type="match status" value="1"/>
</dbReference>
<evidence type="ECO:0000256" key="2">
    <source>
        <dbReference type="ARBA" id="ARBA00022801"/>
    </source>
</evidence>
<evidence type="ECO:0000256" key="3">
    <source>
        <dbReference type="PROSITE-ProRule" id="PRU00742"/>
    </source>
</evidence>
<dbReference type="PANTHER" id="PTHR11358:SF26">
    <property type="entry name" value="GUANIDINO ACID HYDROLASE, MITOCHONDRIAL"/>
    <property type="match status" value="1"/>
</dbReference>
<accession>A0A169PNR5</accession>
<evidence type="ECO:0000313" key="4">
    <source>
        <dbReference type="EMBL" id="BAU88239.1"/>
    </source>
</evidence>
<sequence length="299" mass="31163">MGEALDDPGGAGLVGFGGAPVVALDALAPAKSAAACFFGVDIDLSKRFGDSSDGAAAFVRRWSARMGPWTRGHRPSAVDVGVLTGEAADVIRGASEVTARAFAAGYVPVAVGCDHTVSYPVAMTAARRHQDLTYVYLDAHLDLGLHLDHDRDGPAGAGAPAGVHNGNFVAAMAAGGAFREIVNVGARAWTTYDDVYGAGCPVTIVREVDPAGLSALRGRKVHVSLDIDVLDPVHVPNTGSREPFGATPEQVVNVLSWLADHCTVVSADVSEVLPDPAHRTTAEIAMRCAHELVKERKTR</sequence>
<dbReference type="InterPro" id="IPR023696">
    <property type="entry name" value="Ureohydrolase_dom_sf"/>
</dbReference>
<dbReference type="InterPro" id="IPR006035">
    <property type="entry name" value="Ureohydrolase"/>
</dbReference>
<comment type="similarity">
    <text evidence="3">Belongs to the arginase family.</text>
</comment>
<keyword evidence="2" id="KW-0378">Hydrolase</keyword>
<dbReference type="KEGG" id="slau:SLA_7373"/>
<evidence type="ECO:0000256" key="1">
    <source>
        <dbReference type="ARBA" id="ARBA00022723"/>
    </source>
</evidence>
<dbReference type="RefSeq" id="WP_359873375.1">
    <property type="nucleotide sequence ID" value="NZ_JBEYHT010000005.1"/>
</dbReference>
<name>A0A169PNR5_STRLU</name>
<evidence type="ECO:0000313" key="5">
    <source>
        <dbReference type="Proteomes" id="UP000217676"/>
    </source>
</evidence>
<dbReference type="PROSITE" id="PS51409">
    <property type="entry name" value="ARGINASE_2"/>
    <property type="match status" value="1"/>
</dbReference>